<dbReference type="AlphaFoldDB" id="A0A6L3V144"/>
<accession>A0A6L3V144</accession>
<dbReference type="OrthoDB" id="86125at2"/>
<sequence length="439" mass="46420">MEIIHVAGILLAIAVIIYVAMKGINILIVAPIASIIVILTNQMDFFSSIIGTENSYMTGLAGFIINFFAVFMLGSILAKYIDASGAAQSIAQKILEKTGTDKPFPILVALFIITAVLTYGGLSLFVVVFVLVPLAKPLFKQLNIAWNLITIPIMLGLGTFTMTMLPAAPSIQNVVPTAYLGTTLTAAPLLGIIGSVVAIAFGLWYMKSTLNKSIARGETFADFEVSDTNVEGKKEIPTFFISILPIVLLIVIIIIGSALKIPNIILIALTVSIIVSALFFNKYIPNQKVVINEGASGSIMPVFLTASTVAFGVVITLAPGFKYISDFILGIPGNPLISLSIASATFGAITGSASGALGIVMGAFSQDYLAMGINPEVIHRVATVSSAVFTVMPHTGVVLTFFALTGLNHKNGFKYQFIAMTGANLLALIAVLIAAIFIY</sequence>
<dbReference type="Proteomes" id="UP000481030">
    <property type="component" value="Unassembled WGS sequence"/>
</dbReference>
<name>A0A6L3V144_9BACI</name>
<feature type="transmembrane region" description="Helical" evidence="1">
    <location>
        <begin position="239"/>
        <end position="258"/>
    </location>
</feature>
<dbReference type="RefSeq" id="WP_151536241.1">
    <property type="nucleotide sequence ID" value="NZ_WBOS01000011.1"/>
</dbReference>
<protein>
    <submittedName>
        <fullName evidence="2">GntP family permease</fullName>
    </submittedName>
</protein>
<keyword evidence="3" id="KW-1185">Reference proteome</keyword>
<feature type="transmembrane region" description="Helical" evidence="1">
    <location>
        <begin position="106"/>
        <end position="132"/>
    </location>
</feature>
<feature type="transmembrane region" description="Helical" evidence="1">
    <location>
        <begin position="381"/>
        <end position="405"/>
    </location>
</feature>
<feature type="transmembrane region" description="Helical" evidence="1">
    <location>
        <begin position="302"/>
        <end position="324"/>
    </location>
</feature>
<feature type="transmembrane region" description="Helical" evidence="1">
    <location>
        <begin position="336"/>
        <end position="360"/>
    </location>
</feature>
<dbReference type="PANTHER" id="PTHR30354:SF7">
    <property type="entry name" value="BLL7963 PROTEIN"/>
    <property type="match status" value="1"/>
</dbReference>
<feature type="transmembrane region" description="Helical" evidence="1">
    <location>
        <begin position="60"/>
        <end position="81"/>
    </location>
</feature>
<keyword evidence="1" id="KW-0812">Transmembrane</keyword>
<feature type="transmembrane region" description="Helical" evidence="1">
    <location>
        <begin position="264"/>
        <end position="281"/>
    </location>
</feature>
<feature type="transmembrane region" description="Helical" evidence="1">
    <location>
        <begin position="6"/>
        <end position="39"/>
    </location>
</feature>
<dbReference type="EMBL" id="WBOS01000011">
    <property type="protein sequence ID" value="KAB2331540.1"/>
    <property type="molecule type" value="Genomic_DNA"/>
</dbReference>
<comment type="caution">
    <text evidence="2">The sequence shown here is derived from an EMBL/GenBank/DDBJ whole genome shotgun (WGS) entry which is preliminary data.</text>
</comment>
<dbReference type="Pfam" id="PF02447">
    <property type="entry name" value="GntP_permease"/>
    <property type="match status" value="1"/>
</dbReference>
<dbReference type="GO" id="GO:0005886">
    <property type="term" value="C:plasma membrane"/>
    <property type="evidence" value="ECO:0007669"/>
    <property type="project" value="TreeGrafter"/>
</dbReference>
<evidence type="ECO:0000313" key="2">
    <source>
        <dbReference type="EMBL" id="KAB2331540.1"/>
    </source>
</evidence>
<evidence type="ECO:0000256" key="1">
    <source>
        <dbReference type="SAM" id="Phobius"/>
    </source>
</evidence>
<dbReference type="PANTHER" id="PTHR30354">
    <property type="entry name" value="GNT FAMILY GLUCONATE TRANSPORTER"/>
    <property type="match status" value="1"/>
</dbReference>
<feature type="transmembrane region" description="Helical" evidence="1">
    <location>
        <begin position="417"/>
        <end position="438"/>
    </location>
</feature>
<evidence type="ECO:0000313" key="3">
    <source>
        <dbReference type="Proteomes" id="UP000481030"/>
    </source>
</evidence>
<keyword evidence="1" id="KW-1133">Transmembrane helix</keyword>
<reference evidence="2 3" key="1">
    <citation type="journal article" date="2016" name="Antonie Van Leeuwenhoek">
        <title>Bacillus depressus sp. nov., isolated from soil of a sunflower field.</title>
        <authorList>
            <person name="Wei X."/>
            <person name="Xin D."/>
            <person name="Xin Y."/>
            <person name="Zhang H."/>
            <person name="Wang T."/>
            <person name="Zhang J."/>
        </authorList>
    </citation>
    <scope>NUCLEOTIDE SEQUENCE [LARGE SCALE GENOMIC DNA]</scope>
    <source>
        <strain evidence="2 3">BZ1</strain>
    </source>
</reference>
<dbReference type="InterPro" id="IPR003474">
    <property type="entry name" value="Glcn_transporter"/>
</dbReference>
<gene>
    <name evidence="2" type="ORF">F7731_18290</name>
</gene>
<organism evidence="2 3">
    <name type="scientific">Cytobacillus depressus</name>
    <dbReference type="NCBI Taxonomy" id="1602942"/>
    <lineage>
        <taxon>Bacteria</taxon>
        <taxon>Bacillati</taxon>
        <taxon>Bacillota</taxon>
        <taxon>Bacilli</taxon>
        <taxon>Bacillales</taxon>
        <taxon>Bacillaceae</taxon>
        <taxon>Cytobacillus</taxon>
    </lineage>
</organism>
<proteinExistence type="predicted"/>
<keyword evidence="1" id="KW-0472">Membrane</keyword>
<feature type="transmembrane region" description="Helical" evidence="1">
    <location>
        <begin position="144"/>
        <end position="165"/>
    </location>
</feature>
<dbReference type="GO" id="GO:0015128">
    <property type="term" value="F:gluconate transmembrane transporter activity"/>
    <property type="evidence" value="ECO:0007669"/>
    <property type="project" value="InterPro"/>
</dbReference>
<feature type="transmembrane region" description="Helical" evidence="1">
    <location>
        <begin position="185"/>
        <end position="206"/>
    </location>
</feature>